<dbReference type="AlphaFoldDB" id="A0AAD3Y2K5"/>
<sequence length="67" mass="7795">MATSGLPYPQRYGWFPVSKVGGATPTHLITTPVSLRLGHFLRRRFIDHKLRRLLRYSLKDAWNKRGC</sequence>
<reference evidence="1" key="1">
    <citation type="submission" date="2023-05" db="EMBL/GenBank/DDBJ databases">
        <title>Nepenthes gracilis genome sequencing.</title>
        <authorList>
            <person name="Fukushima K."/>
        </authorList>
    </citation>
    <scope>NUCLEOTIDE SEQUENCE</scope>
    <source>
        <strain evidence="1">SING2019-196</strain>
    </source>
</reference>
<name>A0AAD3Y2K5_NEPGR</name>
<keyword evidence="2" id="KW-1185">Reference proteome</keyword>
<comment type="caution">
    <text evidence="1">The sequence shown here is derived from an EMBL/GenBank/DDBJ whole genome shotgun (WGS) entry which is preliminary data.</text>
</comment>
<proteinExistence type="predicted"/>
<evidence type="ECO:0000313" key="2">
    <source>
        <dbReference type="Proteomes" id="UP001279734"/>
    </source>
</evidence>
<accession>A0AAD3Y2K5</accession>
<protein>
    <submittedName>
        <fullName evidence="1">Uncharacterized protein</fullName>
    </submittedName>
</protein>
<gene>
    <name evidence="1" type="ORF">Nepgr_026922</name>
</gene>
<dbReference type="Proteomes" id="UP001279734">
    <property type="component" value="Unassembled WGS sequence"/>
</dbReference>
<evidence type="ECO:0000313" key="1">
    <source>
        <dbReference type="EMBL" id="GMH25079.1"/>
    </source>
</evidence>
<organism evidence="1 2">
    <name type="scientific">Nepenthes gracilis</name>
    <name type="common">Slender pitcher plant</name>
    <dbReference type="NCBI Taxonomy" id="150966"/>
    <lineage>
        <taxon>Eukaryota</taxon>
        <taxon>Viridiplantae</taxon>
        <taxon>Streptophyta</taxon>
        <taxon>Embryophyta</taxon>
        <taxon>Tracheophyta</taxon>
        <taxon>Spermatophyta</taxon>
        <taxon>Magnoliopsida</taxon>
        <taxon>eudicotyledons</taxon>
        <taxon>Gunneridae</taxon>
        <taxon>Pentapetalae</taxon>
        <taxon>Caryophyllales</taxon>
        <taxon>Nepenthaceae</taxon>
        <taxon>Nepenthes</taxon>
    </lineage>
</organism>
<dbReference type="EMBL" id="BSYO01000029">
    <property type="protein sequence ID" value="GMH25079.1"/>
    <property type="molecule type" value="Genomic_DNA"/>
</dbReference>